<organism evidence="1 2">
    <name type="scientific">Streptococcus anginosus DORA_7</name>
    <dbReference type="NCBI Taxonomy" id="1403946"/>
    <lineage>
        <taxon>Bacteria</taxon>
        <taxon>Bacillati</taxon>
        <taxon>Bacillota</taxon>
        <taxon>Bacilli</taxon>
        <taxon>Lactobacillales</taxon>
        <taxon>Streptococcaceae</taxon>
        <taxon>Streptococcus</taxon>
        <taxon>Streptococcus anginosus group</taxon>
    </lineage>
</organism>
<sequence length="72" mass="8582">MALKVWKVCEQKSREIYFSLIFCLTRDKVNYKIIEIKPLKKSRESTKEDTVKMAVTANFRVTLPRARFFYSS</sequence>
<evidence type="ECO:0000313" key="2">
    <source>
        <dbReference type="Proteomes" id="UP000018846"/>
    </source>
</evidence>
<dbReference type="EMBL" id="AZMF01000027">
    <property type="protein sequence ID" value="ETI87061.1"/>
    <property type="molecule type" value="Genomic_DNA"/>
</dbReference>
<protein>
    <submittedName>
        <fullName evidence="1">Uncharacterized protein</fullName>
    </submittedName>
</protein>
<reference evidence="1 2" key="1">
    <citation type="submission" date="2013-12" db="EMBL/GenBank/DDBJ databases">
        <title>A Varibaculum cambriense genome reconstructed from a premature infant gut community with otherwise low bacterial novelty that shifts toward anaerobic metabolism during the third week of life.</title>
        <authorList>
            <person name="Brown C.T."/>
            <person name="Sharon I."/>
            <person name="Thomas B.C."/>
            <person name="Castelle C.J."/>
            <person name="Morowitz M.J."/>
            <person name="Banfield J.F."/>
        </authorList>
    </citation>
    <scope>NUCLEOTIDE SEQUENCE [LARGE SCALE GENOMIC DNA]</scope>
    <source>
        <strain evidence="2">DORA_7</strain>
    </source>
</reference>
<comment type="caution">
    <text evidence="1">The sequence shown here is derived from an EMBL/GenBank/DDBJ whole genome shotgun (WGS) entry which is preliminary data.</text>
</comment>
<dbReference type="AlphaFoldDB" id="W1U056"/>
<proteinExistence type="predicted"/>
<accession>W1U056</accession>
<gene>
    <name evidence="1" type="ORF">Q615_SPAC00027G0126</name>
</gene>
<dbReference type="Proteomes" id="UP000018846">
    <property type="component" value="Unassembled WGS sequence"/>
</dbReference>
<name>W1U056_STRAP</name>
<evidence type="ECO:0000313" key="1">
    <source>
        <dbReference type="EMBL" id="ETI87061.1"/>
    </source>
</evidence>